<evidence type="ECO:0000313" key="9">
    <source>
        <dbReference type="EMBL" id="SHL02773.1"/>
    </source>
</evidence>
<dbReference type="PANTHER" id="PTHR30287">
    <property type="entry name" value="MEMBRANE COMPONENT OF PREDICTED ABC SUPERFAMILY METABOLITE UPTAKE TRANSPORTER"/>
    <property type="match status" value="1"/>
</dbReference>
<evidence type="ECO:0000313" key="10">
    <source>
        <dbReference type="Proteomes" id="UP000185812"/>
    </source>
</evidence>
<reference evidence="10" key="1">
    <citation type="submission" date="2016-11" db="EMBL/GenBank/DDBJ databases">
        <authorList>
            <person name="Varghese N."/>
            <person name="Submissions S."/>
        </authorList>
    </citation>
    <scope>NUCLEOTIDE SEQUENCE [LARGE SCALE GENOMIC DNA]</scope>
    <source>
        <strain evidence="10">DSM 22212</strain>
    </source>
</reference>
<dbReference type="STRING" id="633813.SAMN04488087_2562"/>
<feature type="transmembrane region" description="Helical" evidence="6">
    <location>
        <begin position="762"/>
        <end position="787"/>
    </location>
</feature>
<dbReference type="EMBL" id="FRAU01000010">
    <property type="protein sequence ID" value="SHL02773.1"/>
    <property type="molecule type" value="Genomic_DNA"/>
</dbReference>
<organism evidence="9 10">
    <name type="scientific">Rhodothermus profundi</name>
    <dbReference type="NCBI Taxonomy" id="633813"/>
    <lineage>
        <taxon>Bacteria</taxon>
        <taxon>Pseudomonadati</taxon>
        <taxon>Rhodothermota</taxon>
        <taxon>Rhodothermia</taxon>
        <taxon>Rhodothermales</taxon>
        <taxon>Rhodothermaceae</taxon>
        <taxon>Rhodothermus</taxon>
    </lineage>
</organism>
<protein>
    <submittedName>
        <fullName evidence="9">Putative ABC transport system permease protein</fullName>
    </submittedName>
</protein>
<dbReference type="InterPro" id="IPR025857">
    <property type="entry name" value="MacB_PCD"/>
</dbReference>
<evidence type="ECO:0000256" key="4">
    <source>
        <dbReference type="ARBA" id="ARBA00022989"/>
    </source>
</evidence>
<evidence type="ECO:0000256" key="5">
    <source>
        <dbReference type="ARBA" id="ARBA00023136"/>
    </source>
</evidence>
<evidence type="ECO:0000256" key="3">
    <source>
        <dbReference type="ARBA" id="ARBA00022692"/>
    </source>
</evidence>
<dbReference type="GO" id="GO:0005886">
    <property type="term" value="C:plasma membrane"/>
    <property type="evidence" value="ECO:0007669"/>
    <property type="project" value="UniProtKB-SubCell"/>
</dbReference>
<feature type="transmembrane region" description="Helical" evidence="6">
    <location>
        <begin position="424"/>
        <end position="444"/>
    </location>
</feature>
<feature type="transmembrane region" description="Helical" evidence="6">
    <location>
        <begin position="305"/>
        <end position="334"/>
    </location>
</feature>
<accession>A0A1M6XA14</accession>
<sequence>MAEHHARALRWALRMAWRDSRGSRRRLGLFLSAMILGLAALVAINGVGGNLRRAVDEQARRLLGADLRLERAAPFDTLDALLNTIGGRQARVIAFASMVYFPRTGHVRLASIRAVEGSWPLYGQLQTDPPEAAEQYLRADGALVERTLMEAYGVRIGDSVRVGRRSYRIVGRLLATPSESALMALAAPRVYIPRAGMDTLLLGFGSRATYAVYFRFDDRRDAEALGRRLRQQLQPLQVDVDTLEEVRADWDEALANLYRFLGLIGFIALVLGGIGVASAVHVYVQQRVDAVAVLRCLGATPAHTMAVYLWQAGMMGIGAGVAGTLLGLGLQALLPRLLAAFLPVAVPLQVEPAAIGLGLLSGPLITLLFALLPLLPVRRVTPLRALRASVDPVPNGRDLWRWGAWLLLTGGLSALAMLQAPTPVIGAGYAFGLMLVLGTLTLLARGLMHLLRRATPSRWPYVFRQGLANLYRPHNQTLVLMVVLGLGTFLVVLVLLLERSLIAQVRQADGGTRPDLVFFDVQPDQRDSLIALIEASGAPVLEAVPIVTMRLAAVNGRRIEMLQADTTARLNWAFRRAYRSSYRDHLTDTETLLAGTFTPAVPPGTAVPPVSLEEEIAAELGVTLGDTLVWNVQGIEIPTVVGSIRRVDWRRFQTNFFVLFPRGVLEEAPQMFVLLVRAGEASPHIQRAVVEAFPNVSAIDLQLILNVADEIFGQVGLVLQFMALFSVLTGVIVLLGAIAVTRVAREEETVLLKTLGASRHQVLQITAVEYGLLGGLAAIVGLLLAVGAAELLARQVFEVPPVYPLDVLGAAVLSALVLTLSIGLLGNRQVYGRPPLDILRAAG</sequence>
<feature type="domain" description="MacB-like periplasmic core" evidence="8">
    <location>
        <begin position="29"/>
        <end position="231"/>
    </location>
</feature>
<keyword evidence="2" id="KW-1003">Cell membrane</keyword>
<dbReference type="AlphaFoldDB" id="A0A1M6XA14"/>
<feature type="domain" description="ABC3 transporter permease C-terminal" evidence="7">
    <location>
        <begin position="263"/>
        <end position="382"/>
    </location>
</feature>
<comment type="subcellular location">
    <subcellularLocation>
        <location evidence="1">Cell membrane</location>
        <topology evidence="1">Multi-pass membrane protein</topology>
    </subcellularLocation>
</comment>
<evidence type="ECO:0000256" key="1">
    <source>
        <dbReference type="ARBA" id="ARBA00004651"/>
    </source>
</evidence>
<evidence type="ECO:0000256" key="6">
    <source>
        <dbReference type="SAM" id="Phobius"/>
    </source>
</evidence>
<dbReference type="Proteomes" id="UP000185812">
    <property type="component" value="Unassembled WGS sequence"/>
</dbReference>
<keyword evidence="3 6" id="KW-0812">Transmembrane</keyword>
<dbReference type="Pfam" id="PF12704">
    <property type="entry name" value="MacB_PCD"/>
    <property type="match status" value="1"/>
</dbReference>
<proteinExistence type="predicted"/>
<evidence type="ECO:0000256" key="2">
    <source>
        <dbReference type="ARBA" id="ARBA00022475"/>
    </source>
</evidence>
<dbReference type="PANTHER" id="PTHR30287:SF1">
    <property type="entry name" value="INNER MEMBRANE PROTEIN"/>
    <property type="match status" value="1"/>
</dbReference>
<keyword evidence="10" id="KW-1185">Reference proteome</keyword>
<evidence type="ECO:0000259" key="8">
    <source>
        <dbReference type="Pfam" id="PF12704"/>
    </source>
</evidence>
<dbReference type="Pfam" id="PF02687">
    <property type="entry name" value="FtsX"/>
    <property type="match status" value="2"/>
</dbReference>
<dbReference type="InterPro" id="IPR038766">
    <property type="entry name" value="Membrane_comp_ABC_pdt"/>
</dbReference>
<gene>
    <name evidence="9" type="ORF">SAMN04488087_2562</name>
</gene>
<feature type="transmembrane region" description="Helical" evidence="6">
    <location>
        <begin position="717"/>
        <end position="741"/>
    </location>
</feature>
<evidence type="ECO:0000259" key="7">
    <source>
        <dbReference type="Pfam" id="PF02687"/>
    </source>
</evidence>
<name>A0A1M6XA14_9BACT</name>
<dbReference type="OrthoDB" id="9775544at2"/>
<dbReference type="RefSeq" id="WP_072716365.1">
    <property type="nucleotide sequence ID" value="NZ_FRAU01000010.1"/>
</dbReference>
<feature type="transmembrane region" description="Helical" evidence="6">
    <location>
        <begin position="807"/>
        <end position="826"/>
    </location>
</feature>
<feature type="domain" description="ABC3 transporter permease C-terminal" evidence="7">
    <location>
        <begin position="721"/>
        <end position="830"/>
    </location>
</feature>
<keyword evidence="4 6" id="KW-1133">Transmembrane helix</keyword>
<dbReference type="InterPro" id="IPR003838">
    <property type="entry name" value="ABC3_permease_C"/>
</dbReference>
<keyword evidence="5 6" id="KW-0472">Membrane</keyword>
<feature type="transmembrane region" description="Helical" evidence="6">
    <location>
        <begin position="354"/>
        <end position="378"/>
    </location>
</feature>
<feature type="transmembrane region" description="Helical" evidence="6">
    <location>
        <begin position="478"/>
        <end position="497"/>
    </location>
</feature>
<feature type="transmembrane region" description="Helical" evidence="6">
    <location>
        <begin position="399"/>
        <end position="418"/>
    </location>
</feature>
<feature type="transmembrane region" description="Helical" evidence="6">
    <location>
        <begin position="260"/>
        <end position="284"/>
    </location>
</feature>